<proteinExistence type="predicted"/>
<accession>A0A2P8FEE5</accession>
<keyword evidence="2" id="KW-1185">Reference proteome</keyword>
<dbReference type="SUPFAM" id="SSF52317">
    <property type="entry name" value="Class I glutamine amidotransferase-like"/>
    <property type="match status" value="1"/>
</dbReference>
<dbReference type="OrthoDB" id="9759749at2"/>
<comment type="caution">
    <text evidence="1">The sequence shown here is derived from an EMBL/GenBank/DDBJ whole genome shotgun (WGS) entry which is preliminary data.</text>
</comment>
<dbReference type="InterPro" id="IPR029062">
    <property type="entry name" value="Class_I_gatase-like"/>
</dbReference>
<dbReference type="Pfam" id="PF02585">
    <property type="entry name" value="PIG-L"/>
    <property type="match status" value="1"/>
</dbReference>
<reference evidence="1 2" key="1">
    <citation type="submission" date="2018-03" db="EMBL/GenBank/DDBJ databases">
        <title>Genomic Encyclopedia of Archaeal and Bacterial Type Strains, Phase II (KMG-II): from individual species to whole genera.</title>
        <authorList>
            <person name="Goeker M."/>
        </authorList>
    </citation>
    <scope>NUCLEOTIDE SEQUENCE [LARGE SCALE GENOMIC DNA]</scope>
    <source>
        <strain evidence="1 2">DSM 100673</strain>
    </source>
</reference>
<evidence type="ECO:0000313" key="1">
    <source>
        <dbReference type="EMBL" id="PSL20092.1"/>
    </source>
</evidence>
<sequence>MPLTDQSRIALERDRPRIVDLWQALTALRSTVSFMNTGAHPDDETSTMLAAMRFRDGVDISYTCSTRGEGGQNDIGTESEAALGTLRTAEMEAACDRLDLRMYWLGFAPDDPISDFGFSKSGAETLRKWGRSQLIARFVDVIRTERPDIICPTFLDVPGQHGHHRAMTQAALEMMALAADPAFTSSSLPVWQIKKTYLPAWSGAGQAYDDDLPPPEATSLFDASGQDPVTGWGYAHIGEQSRAMHATQTMGRWVPLGATAEYPLHLAQSFGAKADDGLTSGLAATLRDFGIPILSEAQDACDAALEAFPDADAVLHHACAALKVLRHASEGLSPAQRVEFGHKLTRKDQQLSRVIHLAAGVSVRVALQKDVLHPGDQTALEIESMTRRGKLTLKPLLPQGWTSSGSQVELSPDVAISDPYPPVYLPHLPKGPCVEAALTVHALAVRAAVPFEVPPLVLPQRSANLSPSADIINLSQSRRSVELQISEMSPHNAVPDLELPDGWASARYATQLIATAPTTPTPGLYDISLTLDEHCAHNVQLIRCPHIAQRALAQPAVARVRVVDVALPDVKVGYIGGGNDRVDHWLSRLGVDVTDLSDTDLTDAVLNACDSIVIGIFAMKFRAGLAEAMPRIKTWVEAGGTLLTLYHRPWDNWDADTTAPYRLEIGQPSLRWRVTDETAEVTLLAPDHPLMTTPNRIDATDWADWKKERGLYFAKDWDAACVPLLAMNDPGEAPLHGALLAADVGHGRHVHTSLILHHQMEKLTPGAFRLMANLIAKRS</sequence>
<name>A0A2P8FEE5_9RHOB</name>
<dbReference type="InterPro" id="IPR003737">
    <property type="entry name" value="GlcNAc_PI_deacetylase-related"/>
</dbReference>
<dbReference type="SUPFAM" id="SSF102588">
    <property type="entry name" value="LmbE-like"/>
    <property type="match status" value="1"/>
</dbReference>
<evidence type="ECO:0000313" key="2">
    <source>
        <dbReference type="Proteomes" id="UP000240418"/>
    </source>
</evidence>
<organism evidence="1 2">
    <name type="scientific">Shimia abyssi</name>
    <dbReference type="NCBI Taxonomy" id="1662395"/>
    <lineage>
        <taxon>Bacteria</taxon>
        <taxon>Pseudomonadati</taxon>
        <taxon>Pseudomonadota</taxon>
        <taxon>Alphaproteobacteria</taxon>
        <taxon>Rhodobacterales</taxon>
        <taxon>Roseobacteraceae</taxon>
    </lineage>
</organism>
<gene>
    <name evidence="1" type="ORF">CLV88_104152</name>
</gene>
<dbReference type="Gene3D" id="3.40.50.10320">
    <property type="entry name" value="LmbE-like"/>
    <property type="match status" value="1"/>
</dbReference>
<dbReference type="InterPro" id="IPR024078">
    <property type="entry name" value="LmbE-like_dom_sf"/>
</dbReference>
<protein>
    <submittedName>
        <fullName evidence="1">GlcNAc-PI de-N-acetylase</fullName>
    </submittedName>
</protein>
<dbReference type="RefSeq" id="WP_106608098.1">
    <property type="nucleotide sequence ID" value="NZ_PYGJ01000004.1"/>
</dbReference>
<dbReference type="Proteomes" id="UP000240418">
    <property type="component" value="Unassembled WGS sequence"/>
</dbReference>
<dbReference type="EMBL" id="PYGJ01000004">
    <property type="protein sequence ID" value="PSL20092.1"/>
    <property type="molecule type" value="Genomic_DNA"/>
</dbReference>
<dbReference type="AlphaFoldDB" id="A0A2P8FEE5"/>